<evidence type="ECO:0000313" key="2">
    <source>
        <dbReference type="Proteomes" id="UP000229782"/>
    </source>
</evidence>
<dbReference type="EMBL" id="PCWM01000039">
    <property type="protein sequence ID" value="PIR03167.1"/>
    <property type="molecule type" value="Genomic_DNA"/>
</dbReference>
<proteinExistence type="predicted"/>
<dbReference type="Gene3D" id="3.30.420.40">
    <property type="match status" value="1"/>
</dbReference>
<feature type="non-terminal residue" evidence="1">
    <location>
        <position position="1"/>
    </location>
</feature>
<gene>
    <name evidence="1" type="ORF">COV60_01745</name>
</gene>
<organism evidence="1 2">
    <name type="scientific">Candidatus Magasanikbacteria bacterium CG11_big_fil_rev_8_21_14_0_20_43_7</name>
    <dbReference type="NCBI Taxonomy" id="1974654"/>
    <lineage>
        <taxon>Bacteria</taxon>
        <taxon>Candidatus Magasanikiibacteriota</taxon>
    </lineage>
</organism>
<dbReference type="Proteomes" id="UP000229782">
    <property type="component" value="Unassembled WGS sequence"/>
</dbReference>
<name>A0A2H0N2M3_9BACT</name>
<reference evidence="1 2" key="1">
    <citation type="submission" date="2017-09" db="EMBL/GenBank/DDBJ databases">
        <title>Depth-based differentiation of microbial function through sediment-hosted aquifers and enrichment of novel symbionts in the deep terrestrial subsurface.</title>
        <authorList>
            <person name="Probst A.J."/>
            <person name="Ladd B."/>
            <person name="Jarett J.K."/>
            <person name="Geller-Mcgrath D.E."/>
            <person name="Sieber C.M."/>
            <person name="Emerson J.B."/>
            <person name="Anantharaman K."/>
            <person name="Thomas B.C."/>
            <person name="Malmstrom R."/>
            <person name="Stieglmeier M."/>
            <person name="Klingl A."/>
            <person name="Woyke T."/>
            <person name="Ryan C.M."/>
            <person name="Banfield J.F."/>
        </authorList>
    </citation>
    <scope>NUCLEOTIDE SEQUENCE [LARGE SCALE GENOMIC DNA]</scope>
    <source>
        <strain evidence="1">CG11_big_fil_rev_8_21_14_0_20_43_7</strain>
    </source>
</reference>
<dbReference type="AlphaFoldDB" id="A0A2H0N2M3"/>
<accession>A0A2H0N2M3</accession>
<dbReference type="InterPro" id="IPR043129">
    <property type="entry name" value="ATPase_NBD"/>
</dbReference>
<comment type="caution">
    <text evidence="1">The sequence shown here is derived from an EMBL/GenBank/DDBJ whole genome shotgun (WGS) entry which is preliminary data.</text>
</comment>
<dbReference type="SUPFAM" id="SSF53067">
    <property type="entry name" value="Actin-like ATPase domain"/>
    <property type="match status" value="1"/>
</dbReference>
<evidence type="ECO:0008006" key="3">
    <source>
        <dbReference type="Google" id="ProtNLM"/>
    </source>
</evidence>
<protein>
    <recommendedName>
        <fullName evidence="3">Cell division protein FtsA</fullName>
    </recommendedName>
</protein>
<evidence type="ECO:0000313" key="1">
    <source>
        <dbReference type="EMBL" id="PIR03167.1"/>
    </source>
</evidence>
<sequence>KINAEFDSLGRRGLLPAGVVFDGGGAKLGGLIGLAKDELSLPASLGYPIDMYGLAEKGHDVAFAPAIGLVRWGSHVVQGASGTHGSHRRSSLTSATKALGAVQSFWKSLIP</sequence>